<dbReference type="Proteomes" id="UP000734343">
    <property type="component" value="Unassembled WGS sequence"/>
</dbReference>
<comment type="caution">
    <text evidence="8">The sequence shown here is derived from an EMBL/GenBank/DDBJ whole genome shotgun (WGS) entry which is preliminary data.</text>
</comment>
<keyword evidence="9" id="KW-1185">Reference proteome</keyword>
<dbReference type="EMBL" id="JAFMOW010000055">
    <property type="protein sequence ID" value="MBU9854802.1"/>
    <property type="molecule type" value="Genomic_DNA"/>
</dbReference>
<accession>A0ABS6LRY0</accession>
<gene>
    <name evidence="8" type="ORF">J1778_05845</name>
</gene>
<evidence type="ECO:0000256" key="3">
    <source>
        <dbReference type="ARBA" id="ARBA00022692"/>
    </source>
</evidence>
<evidence type="ECO:0000256" key="2">
    <source>
        <dbReference type="ARBA" id="ARBA00022448"/>
    </source>
</evidence>
<name>A0ABS6LRY0_9GAMM</name>
<feature type="transmembrane region" description="Helical" evidence="6">
    <location>
        <begin position="306"/>
        <end position="325"/>
    </location>
</feature>
<dbReference type="PROSITE" id="PS50850">
    <property type="entry name" value="MFS"/>
    <property type="match status" value="1"/>
</dbReference>
<protein>
    <submittedName>
        <fullName evidence="8">MFS transporter</fullName>
    </submittedName>
</protein>
<sequence>MTTMLNKAVEKTRWRLIPFMLSLYILAFLDRANIGFAKESYQIDTGLSNEVYALGAGIFFIAYAILGAPANLLMKKFGAKSWIGCTTLAWGVLSSAMAFADTEFKFLLVRFLLGAAEAGFFPGMIYLTSLWFPARNRASVMGLFYLGAPLALTLGSPLSGALLEMHGFAGHAGWFWMFIIEGALAVAAGIWTFWYLDDEPSSARFLSADIKKALVDELAAEESKKQVTRIRDGLKIPAVWHLGFIYLIIQISVYGLIFFLPTQVSNLLGTKVGFTASLISAIPWVAAMFGTYYIPRYADKSGALRTVAASTLLVAGLGIGASALVSSPVLAIGALCFAAVGFIAVQPVFWTIPTTLLSGSALAAGIGFINMFGAIGGFLAPQIRVAADNMFSNNIAGLLTLCGITLIGVVAIALLRAKSETPQLPESHLKTSQ</sequence>
<feature type="transmembrane region" description="Helical" evidence="6">
    <location>
        <begin position="238"/>
        <end position="260"/>
    </location>
</feature>
<feature type="transmembrane region" description="Helical" evidence="6">
    <location>
        <begin position="331"/>
        <end position="350"/>
    </location>
</feature>
<evidence type="ECO:0000256" key="4">
    <source>
        <dbReference type="ARBA" id="ARBA00022989"/>
    </source>
</evidence>
<evidence type="ECO:0000313" key="8">
    <source>
        <dbReference type="EMBL" id="MBU9854802.1"/>
    </source>
</evidence>
<feature type="transmembrane region" description="Helical" evidence="6">
    <location>
        <begin position="53"/>
        <end position="74"/>
    </location>
</feature>
<dbReference type="PANTHER" id="PTHR43791">
    <property type="entry name" value="PERMEASE-RELATED"/>
    <property type="match status" value="1"/>
</dbReference>
<dbReference type="InterPro" id="IPR011701">
    <property type="entry name" value="MFS"/>
</dbReference>
<feature type="transmembrane region" description="Helical" evidence="6">
    <location>
        <begin position="272"/>
        <end position="294"/>
    </location>
</feature>
<feature type="transmembrane region" description="Helical" evidence="6">
    <location>
        <begin position="143"/>
        <end position="162"/>
    </location>
</feature>
<feature type="domain" description="Major facilitator superfamily (MFS) profile" evidence="7">
    <location>
        <begin position="16"/>
        <end position="420"/>
    </location>
</feature>
<evidence type="ECO:0000256" key="5">
    <source>
        <dbReference type="ARBA" id="ARBA00023136"/>
    </source>
</evidence>
<feature type="transmembrane region" description="Helical" evidence="6">
    <location>
        <begin position="362"/>
        <end position="383"/>
    </location>
</feature>
<comment type="subcellular location">
    <subcellularLocation>
        <location evidence="1">Membrane</location>
        <topology evidence="1">Multi-pass membrane protein</topology>
    </subcellularLocation>
</comment>
<evidence type="ECO:0000259" key="7">
    <source>
        <dbReference type="PROSITE" id="PS50850"/>
    </source>
</evidence>
<keyword evidence="5 6" id="KW-0472">Membrane</keyword>
<evidence type="ECO:0000256" key="1">
    <source>
        <dbReference type="ARBA" id="ARBA00004141"/>
    </source>
</evidence>
<keyword evidence="4 6" id="KW-1133">Transmembrane helix</keyword>
<feature type="transmembrane region" description="Helical" evidence="6">
    <location>
        <begin position="395"/>
        <end position="415"/>
    </location>
</feature>
<keyword evidence="3 6" id="KW-0812">Transmembrane</keyword>
<evidence type="ECO:0000313" key="9">
    <source>
        <dbReference type="Proteomes" id="UP000734343"/>
    </source>
</evidence>
<feature type="transmembrane region" description="Helical" evidence="6">
    <location>
        <begin position="81"/>
        <end position="100"/>
    </location>
</feature>
<keyword evidence="2" id="KW-0813">Transport</keyword>
<feature type="transmembrane region" description="Helical" evidence="6">
    <location>
        <begin position="106"/>
        <end position="131"/>
    </location>
</feature>
<dbReference type="PANTHER" id="PTHR43791:SF30">
    <property type="entry name" value="INNER MEMBRANE TRANSPORT PROTEIN RHMT"/>
    <property type="match status" value="1"/>
</dbReference>
<dbReference type="InterPro" id="IPR020846">
    <property type="entry name" value="MFS_dom"/>
</dbReference>
<reference evidence="8 9" key="1">
    <citation type="submission" date="2021-03" db="EMBL/GenBank/DDBJ databases">
        <title>Five novel Rahnella species.</title>
        <authorList>
            <person name="Brady C."/>
            <person name="Asselin J."/>
            <person name="Beer S."/>
            <person name="Bruberg M.B."/>
            <person name="Crampton B."/>
            <person name="Venter S."/>
            <person name="Arnold D."/>
            <person name="Denman S."/>
        </authorList>
    </citation>
    <scope>NUCLEOTIDE SEQUENCE [LARGE SCALE GENOMIC DNA]</scope>
    <source>
        <strain evidence="8 9">H11b</strain>
    </source>
</reference>
<evidence type="ECO:0000256" key="6">
    <source>
        <dbReference type="SAM" id="Phobius"/>
    </source>
</evidence>
<dbReference type="Pfam" id="PF07690">
    <property type="entry name" value="MFS_1"/>
    <property type="match status" value="1"/>
</dbReference>
<feature type="transmembrane region" description="Helical" evidence="6">
    <location>
        <begin position="174"/>
        <end position="196"/>
    </location>
</feature>
<proteinExistence type="predicted"/>
<organism evidence="8 9">
    <name type="scientific">Rahnella bonaserana</name>
    <dbReference type="NCBI Taxonomy" id="2816248"/>
    <lineage>
        <taxon>Bacteria</taxon>
        <taxon>Pseudomonadati</taxon>
        <taxon>Pseudomonadota</taxon>
        <taxon>Gammaproteobacteria</taxon>
        <taxon>Enterobacterales</taxon>
        <taxon>Yersiniaceae</taxon>
        <taxon>Rahnella</taxon>
    </lineage>
</organism>
<dbReference type="CDD" id="cd17319">
    <property type="entry name" value="MFS_ExuT_GudP_like"/>
    <property type="match status" value="1"/>
</dbReference>